<dbReference type="EMBL" id="ML977616">
    <property type="protein sequence ID" value="KAF1997161.1"/>
    <property type="molecule type" value="Genomic_DNA"/>
</dbReference>
<evidence type="ECO:0000256" key="1">
    <source>
        <dbReference type="SAM" id="MobiDB-lite"/>
    </source>
</evidence>
<reference evidence="2" key="1">
    <citation type="journal article" date="2020" name="Stud. Mycol.">
        <title>101 Dothideomycetes genomes: a test case for predicting lifestyles and emergence of pathogens.</title>
        <authorList>
            <person name="Haridas S."/>
            <person name="Albert R."/>
            <person name="Binder M."/>
            <person name="Bloem J."/>
            <person name="Labutti K."/>
            <person name="Salamov A."/>
            <person name="Andreopoulos B."/>
            <person name="Baker S."/>
            <person name="Barry K."/>
            <person name="Bills G."/>
            <person name="Bluhm B."/>
            <person name="Cannon C."/>
            <person name="Castanera R."/>
            <person name="Culley D."/>
            <person name="Daum C."/>
            <person name="Ezra D."/>
            <person name="Gonzalez J."/>
            <person name="Henrissat B."/>
            <person name="Kuo A."/>
            <person name="Liang C."/>
            <person name="Lipzen A."/>
            <person name="Lutzoni F."/>
            <person name="Magnuson J."/>
            <person name="Mondo S."/>
            <person name="Nolan M."/>
            <person name="Ohm R."/>
            <person name="Pangilinan J."/>
            <person name="Park H.-J."/>
            <person name="Ramirez L."/>
            <person name="Alfaro M."/>
            <person name="Sun H."/>
            <person name="Tritt A."/>
            <person name="Yoshinaga Y."/>
            <person name="Zwiers L.-H."/>
            <person name="Turgeon B."/>
            <person name="Goodwin S."/>
            <person name="Spatafora J."/>
            <person name="Crous P."/>
            <person name="Grigoriev I."/>
        </authorList>
    </citation>
    <scope>NUCLEOTIDE SEQUENCE</scope>
    <source>
        <strain evidence="2">CBS 123094</strain>
    </source>
</reference>
<organism evidence="2 3">
    <name type="scientific">Amniculicola lignicola CBS 123094</name>
    <dbReference type="NCBI Taxonomy" id="1392246"/>
    <lineage>
        <taxon>Eukaryota</taxon>
        <taxon>Fungi</taxon>
        <taxon>Dikarya</taxon>
        <taxon>Ascomycota</taxon>
        <taxon>Pezizomycotina</taxon>
        <taxon>Dothideomycetes</taxon>
        <taxon>Pleosporomycetidae</taxon>
        <taxon>Pleosporales</taxon>
        <taxon>Amniculicolaceae</taxon>
        <taxon>Amniculicola</taxon>
    </lineage>
</organism>
<protein>
    <submittedName>
        <fullName evidence="2">Uncharacterized protein</fullName>
    </submittedName>
</protein>
<gene>
    <name evidence="2" type="ORF">P154DRAFT_579087</name>
</gene>
<feature type="region of interest" description="Disordered" evidence="1">
    <location>
        <begin position="1"/>
        <end position="24"/>
    </location>
</feature>
<accession>A0A6A5WAJ3</accession>
<dbReference type="AlphaFoldDB" id="A0A6A5WAJ3"/>
<evidence type="ECO:0000313" key="3">
    <source>
        <dbReference type="Proteomes" id="UP000799779"/>
    </source>
</evidence>
<name>A0A6A5WAJ3_9PLEO</name>
<proteinExistence type="predicted"/>
<keyword evidence="3" id="KW-1185">Reference proteome</keyword>
<dbReference type="Proteomes" id="UP000799779">
    <property type="component" value="Unassembled WGS sequence"/>
</dbReference>
<evidence type="ECO:0000313" key="2">
    <source>
        <dbReference type="EMBL" id="KAF1997161.1"/>
    </source>
</evidence>
<sequence>MAAAVDEPIPTGAASEPEKVSSGAWAKTTPWLRAPPLPCCPAPGSATLPKSVTRQRATAVLSTPLIRARGWVARLGYRSSTAEGSVREMALRPAWRSRSADMSTRSIVEWHFDLSPPCVDAVEPQAGVETAALSSSACRDPGLRPLTGVWPSQKVQRF</sequence>